<dbReference type="InterPro" id="IPR013087">
    <property type="entry name" value="Znf_C2H2_type"/>
</dbReference>
<evidence type="ECO:0000313" key="5">
    <source>
        <dbReference type="Proteomes" id="UP001168821"/>
    </source>
</evidence>
<keyword evidence="1" id="KW-0862">Zinc</keyword>
<feature type="region of interest" description="Disordered" evidence="2">
    <location>
        <begin position="335"/>
        <end position="388"/>
    </location>
</feature>
<sequence>MFQNVCRVCSCTKDLVWVFDEKIAANMTEIIKVTCGVEISRTDTVTQMVCSTCCQVTIKMYQFRTKSIKNDKDLKARCAGYNIAQLTSAGSTQNNKPDTPSSKSSTPTPPHITIKQVPSIPERYKFAHPSVKEIVKKNPNIKLPNNCLKSHIGAYITLLTDEVDEYFKERNMTDADIAKVKAEAYELAFPKKISVPKKRKKPTQNEKRERTVSPLNNSKRVRLSTDSSDKMSICSDDTTLPGKENLKNTVNETLKRSKEDTHNTSVKIRKVSQTDNGKPKPDEASPKLSDSVSITLKSLLTVEPTKKKASSEEEITLKSILQSQKEQVAVRRVADDNDDIIDVEGPPSPAPSAASCHTPSNKETPRPKSAAQKKSNKTDENGAKTVPDEDFQLFTSRPFLKDGLPKTVIVNGEPVIISDSEDENNEGRDMSDASDPIVFDLDSRSSTNSRYSDADKTTFTEALRLAPKAPDGGNQPDFSLVSVANKTQNLYTCRVCDSQHPSLKELKYHERRTHTKCPFCNKRFRTLANRDEHVSNSCAINRSPVKLKQARLELTRVDELEEITKKYASAFEDFAKSDTEEEKTERTRVEVTNEDIDHSQFTTEEIPRKATSEPKTNEENLSKERKSGGSRKEGDIGKEKEKAGVSEATKPVHKPKKKVNDAPVDCDAATADAISELEQFLNYAEIIPVNDKRSPSGHAKSIHEPISRSDDVICISDEESEENQSAPLEKQPIQENQTTSKEQESEPQDKQPEFQPDMEGSELTINVVNSEILNDINIHDNDFNVLKAILYKNWKRLKAMKKNKENQIKASLKDSPIVDGNSSRMKIFKNLRQFLHKYKIPIEVKYSPTVSVQYKPTTPPPQIRMTGMWSNLVPQQLKPYNVTVPVTNAPTVAKPTAYTVLNGQIGLGMKQMFQTVPVSGAARQAMISNTGPQQLQPQITNVGTVQDSSVTTTNLILSSASSHSLILKGAPTLTTTSAPFTNYIVVQSAAVLPTAQLPTTQGPLPVIESVTSAVDGTTPDQPSLSAVAQLESITNSLMPNSQPTDAVVTVANVNSEIVTVANLSTEVVTVPNVDKQIVVSEVQSTSTTQSAKSTIQPAIRVRNLKELS</sequence>
<dbReference type="EMBL" id="JALNTZ010000006">
    <property type="protein sequence ID" value="KAJ3648498.1"/>
    <property type="molecule type" value="Genomic_DNA"/>
</dbReference>
<dbReference type="GO" id="GO:0008270">
    <property type="term" value="F:zinc ion binding"/>
    <property type="evidence" value="ECO:0007669"/>
    <property type="project" value="UniProtKB-UniRule"/>
</dbReference>
<feature type="compositionally biased region" description="Basic and acidic residues" evidence="2">
    <location>
        <begin position="576"/>
        <end position="598"/>
    </location>
</feature>
<evidence type="ECO:0000313" key="4">
    <source>
        <dbReference type="EMBL" id="KAJ3648498.1"/>
    </source>
</evidence>
<dbReference type="AlphaFoldDB" id="A0AA38I3C5"/>
<feature type="compositionally biased region" description="Basic and acidic residues" evidence="2">
    <location>
        <begin position="253"/>
        <end position="262"/>
    </location>
</feature>
<proteinExistence type="predicted"/>
<feature type="region of interest" description="Disordered" evidence="2">
    <location>
        <begin position="195"/>
        <end position="289"/>
    </location>
</feature>
<gene>
    <name evidence="4" type="ORF">Zmor_020297</name>
</gene>
<dbReference type="Pfam" id="PF07776">
    <property type="entry name" value="zf-AD"/>
    <property type="match status" value="1"/>
</dbReference>
<dbReference type="SUPFAM" id="SSF57716">
    <property type="entry name" value="Glucocorticoid receptor-like (DNA-binding domain)"/>
    <property type="match status" value="1"/>
</dbReference>
<feature type="binding site" evidence="1">
    <location>
        <position position="9"/>
    </location>
    <ligand>
        <name>Zn(2+)</name>
        <dbReference type="ChEBI" id="CHEBI:29105"/>
    </ligand>
</feature>
<dbReference type="Proteomes" id="UP001168821">
    <property type="component" value="Unassembled WGS sequence"/>
</dbReference>
<feature type="binding site" evidence="1">
    <location>
        <position position="50"/>
    </location>
    <ligand>
        <name>Zn(2+)</name>
        <dbReference type="ChEBI" id="CHEBI:29105"/>
    </ligand>
</feature>
<reference evidence="4" key="1">
    <citation type="journal article" date="2023" name="G3 (Bethesda)">
        <title>Whole genome assemblies of Zophobas morio and Tenebrio molitor.</title>
        <authorList>
            <person name="Kaur S."/>
            <person name="Stinson S.A."/>
            <person name="diCenzo G.C."/>
        </authorList>
    </citation>
    <scope>NUCLEOTIDE SEQUENCE</scope>
    <source>
        <strain evidence="4">QUZm001</strain>
    </source>
</reference>
<protein>
    <recommendedName>
        <fullName evidence="3">ZAD domain-containing protein</fullName>
    </recommendedName>
</protein>
<keyword evidence="5" id="KW-1185">Reference proteome</keyword>
<dbReference type="SMART" id="SM00868">
    <property type="entry name" value="zf-AD"/>
    <property type="match status" value="1"/>
</dbReference>
<evidence type="ECO:0000256" key="1">
    <source>
        <dbReference type="PROSITE-ProRule" id="PRU01263"/>
    </source>
</evidence>
<evidence type="ECO:0000256" key="2">
    <source>
        <dbReference type="SAM" id="MobiDB-lite"/>
    </source>
</evidence>
<keyword evidence="1" id="KW-0863">Zinc-finger</keyword>
<feature type="compositionally biased region" description="Polar residues" evidence="2">
    <location>
        <begin position="89"/>
        <end position="98"/>
    </location>
</feature>
<feature type="compositionally biased region" description="Basic and acidic residues" evidence="2">
    <location>
        <begin position="741"/>
        <end position="752"/>
    </location>
</feature>
<feature type="binding site" evidence="1">
    <location>
        <position position="53"/>
    </location>
    <ligand>
        <name>Zn(2+)</name>
        <dbReference type="ChEBI" id="CHEBI:29105"/>
    </ligand>
</feature>
<name>A0AA38I3C5_9CUCU</name>
<dbReference type="PROSITE" id="PS51915">
    <property type="entry name" value="ZAD"/>
    <property type="match status" value="1"/>
</dbReference>
<evidence type="ECO:0000259" key="3">
    <source>
        <dbReference type="PROSITE" id="PS51915"/>
    </source>
</evidence>
<feature type="compositionally biased region" description="Basic and acidic residues" evidence="2">
    <location>
        <begin position="701"/>
        <end position="711"/>
    </location>
</feature>
<feature type="compositionally biased region" description="Basic and acidic residues" evidence="2">
    <location>
        <begin position="605"/>
        <end position="644"/>
    </location>
</feature>
<keyword evidence="1" id="KW-0479">Metal-binding</keyword>
<feature type="compositionally biased region" description="Low complexity" evidence="2">
    <location>
        <begin position="99"/>
        <end position="114"/>
    </location>
</feature>
<feature type="region of interest" description="Disordered" evidence="2">
    <location>
        <begin position="415"/>
        <end position="439"/>
    </location>
</feature>
<feature type="compositionally biased region" description="Polar residues" evidence="2">
    <location>
        <begin position="263"/>
        <end position="276"/>
    </location>
</feature>
<accession>A0AA38I3C5</accession>
<comment type="caution">
    <text evidence="4">The sequence shown here is derived from an EMBL/GenBank/DDBJ whole genome shotgun (WGS) entry which is preliminary data.</text>
</comment>
<feature type="domain" description="ZAD" evidence="3">
    <location>
        <begin position="4"/>
        <end position="77"/>
    </location>
</feature>
<dbReference type="Gene3D" id="3.30.160.60">
    <property type="entry name" value="Classic Zinc Finger"/>
    <property type="match status" value="1"/>
</dbReference>
<dbReference type="GO" id="GO:0005634">
    <property type="term" value="C:nucleus"/>
    <property type="evidence" value="ECO:0007669"/>
    <property type="project" value="InterPro"/>
</dbReference>
<dbReference type="SMART" id="SM00355">
    <property type="entry name" value="ZnF_C2H2"/>
    <property type="match status" value="2"/>
</dbReference>
<feature type="region of interest" description="Disordered" evidence="2">
    <location>
        <begin position="690"/>
        <end position="759"/>
    </location>
</feature>
<feature type="binding site" evidence="1">
    <location>
        <position position="6"/>
    </location>
    <ligand>
        <name>Zn(2+)</name>
        <dbReference type="ChEBI" id="CHEBI:29105"/>
    </ligand>
</feature>
<feature type="region of interest" description="Disordered" evidence="2">
    <location>
        <begin position="576"/>
        <end position="664"/>
    </location>
</feature>
<organism evidence="4 5">
    <name type="scientific">Zophobas morio</name>
    <dbReference type="NCBI Taxonomy" id="2755281"/>
    <lineage>
        <taxon>Eukaryota</taxon>
        <taxon>Metazoa</taxon>
        <taxon>Ecdysozoa</taxon>
        <taxon>Arthropoda</taxon>
        <taxon>Hexapoda</taxon>
        <taxon>Insecta</taxon>
        <taxon>Pterygota</taxon>
        <taxon>Neoptera</taxon>
        <taxon>Endopterygota</taxon>
        <taxon>Coleoptera</taxon>
        <taxon>Polyphaga</taxon>
        <taxon>Cucujiformia</taxon>
        <taxon>Tenebrionidae</taxon>
        <taxon>Zophobas</taxon>
    </lineage>
</organism>
<feature type="region of interest" description="Disordered" evidence="2">
    <location>
        <begin position="89"/>
        <end position="114"/>
    </location>
</feature>
<dbReference type="InterPro" id="IPR012934">
    <property type="entry name" value="Znf_AD"/>
</dbReference>